<dbReference type="EMBL" id="KV448319">
    <property type="protein sequence ID" value="OAX37984.1"/>
    <property type="molecule type" value="Genomic_DNA"/>
</dbReference>
<dbReference type="Proteomes" id="UP000092154">
    <property type="component" value="Unassembled WGS sequence"/>
</dbReference>
<name>A0A1B7MZE8_9AGAM</name>
<dbReference type="OrthoDB" id="2685413at2759"/>
<protein>
    <recommendedName>
        <fullName evidence="3">F-box domain-containing protein</fullName>
    </recommendedName>
</protein>
<dbReference type="AlphaFoldDB" id="A0A1B7MZE8"/>
<evidence type="ECO:0008006" key="3">
    <source>
        <dbReference type="Google" id="ProtNLM"/>
    </source>
</evidence>
<keyword evidence="2" id="KW-1185">Reference proteome</keyword>
<dbReference type="InterPro" id="IPR032675">
    <property type="entry name" value="LRR_dom_sf"/>
</dbReference>
<gene>
    <name evidence="1" type="ORF">K503DRAFT_819317</name>
</gene>
<accession>A0A1B7MZE8</accession>
<organism evidence="1 2">
    <name type="scientific">Rhizopogon vinicolor AM-OR11-026</name>
    <dbReference type="NCBI Taxonomy" id="1314800"/>
    <lineage>
        <taxon>Eukaryota</taxon>
        <taxon>Fungi</taxon>
        <taxon>Dikarya</taxon>
        <taxon>Basidiomycota</taxon>
        <taxon>Agaricomycotina</taxon>
        <taxon>Agaricomycetes</taxon>
        <taxon>Agaricomycetidae</taxon>
        <taxon>Boletales</taxon>
        <taxon>Suillineae</taxon>
        <taxon>Rhizopogonaceae</taxon>
        <taxon>Rhizopogon</taxon>
    </lineage>
</organism>
<evidence type="ECO:0000313" key="1">
    <source>
        <dbReference type="EMBL" id="OAX37984.1"/>
    </source>
</evidence>
<dbReference type="InParanoid" id="A0A1B7MZE8"/>
<sequence>MKVFNPRILDASIRDVTACLSDTQKADVLLHGLERLPPEGYVSRIVMENAVQSFLQVSGVPPVDVARVLLLRAKTRLAAGYRTSAQQVSDLLSVLCTDPENQDAKAIIHSQHLRQEMLLREPDGPPRFSAEVWRHITLYLPKRDLKSLLLVPHALSRIASELIFRDIDLHFTSSPNLPRSENRCRNVHGEQLDTEHDAWHYQRCADILTRILVDPIFASQVKNLSVYAVVSDTSRTLAFQIGMLINSLPKLCNLRSAHCSGNGELITRMLETMYASNHRLHNLSINFVKCLGEINIPPFKHITHFSITAEGGNNTSTHNFIAQSHDNLRSLVLKNATWKFPTEAISVRHLTSIEFEGCFSADSKVFSEILSTGHQLESLTLSGILECTPSATFRLYRSSLPFLRHFSLKIINLHRHVTDRDLVPAISEFLRDRKDLHSFHLIVPSTDHRRVGFDASAWGVLPSLTNLRSLCITYPRDLSPPLAGWLVPRTVRALTMDIMAPPAEDLLLFMNQFRPGVPPLLEFIGMMNFPVRSVMNMIEHGFPNVRVMRIDEIVWSVIRLDDGSMEIEQWPYRRVKYHADEWLESLGCQDAVRHLI</sequence>
<dbReference type="Gene3D" id="3.80.10.10">
    <property type="entry name" value="Ribonuclease Inhibitor"/>
    <property type="match status" value="1"/>
</dbReference>
<dbReference type="SUPFAM" id="SSF52047">
    <property type="entry name" value="RNI-like"/>
    <property type="match status" value="1"/>
</dbReference>
<dbReference type="STRING" id="1314800.A0A1B7MZE8"/>
<reference evidence="1 2" key="1">
    <citation type="submission" date="2016-06" db="EMBL/GenBank/DDBJ databases">
        <title>Comparative genomics of the ectomycorrhizal sister species Rhizopogon vinicolor and Rhizopogon vesiculosus (Basidiomycota: Boletales) reveals a divergence of the mating type B locus.</title>
        <authorList>
            <consortium name="DOE Joint Genome Institute"/>
            <person name="Mujic A.B."/>
            <person name="Kuo A."/>
            <person name="Tritt A."/>
            <person name="Lipzen A."/>
            <person name="Chen C."/>
            <person name="Johnson J."/>
            <person name="Sharma A."/>
            <person name="Barry K."/>
            <person name="Grigoriev I.V."/>
            <person name="Spatafora J.W."/>
        </authorList>
    </citation>
    <scope>NUCLEOTIDE SEQUENCE [LARGE SCALE GENOMIC DNA]</scope>
    <source>
        <strain evidence="1 2">AM-OR11-026</strain>
    </source>
</reference>
<proteinExistence type="predicted"/>
<evidence type="ECO:0000313" key="2">
    <source>
        <dbReference type="Proteomes" id="UP000092154"/>
    </source>
</evidence>